<name>A0A835XF94_9CHLO</name>
<evidence type="ECO:0000313" key="2">
    <source>
        <dbReference type="Proteomes" id="UP000612055"/>
    </source>
</evidence>
<evidence type="ECO:0000313" key="1">
    <source>
        <dbReference type="EMBL" id="KAG2483003.1"/>
    </source>
</evidence>
<comment type="caution">
    <text evidence="1">The sequence shown here is derived from an EMBL/GenBank/DDBJ whole genome shotgun (WGS) entry which is preliminary data.</text>
</comment>
<accession>A0A835XF94</accession>
<feature type="non-terminal residue" evidence="1">
    <location>
        <position position="1"/>
    </location>
</feature>
<sequence length="36" mass="3941">MLLTATHPAVGLDSLFQPSEAQCHPDCTKRGNCNRE</sequence>
<dbReference type="EMBL" id="JAEHOE010000193">
    <property type="protein sequence ID" value="KAG2483003.1"/>
    <property type="molecule type" value="Genomic_DNA"/>
</dbReference>
<organism evidence="1 2">
    <name type="scientific">Edaphochlamys debaryana</name>
    <dbReference type="NCBI Taxonomy" id="47281"/>
    <lineage>
        <taxon>Eukaryota</taxon>
        <taxon>Viridiplantae</taxon>
        <taxon>Chlorophyta</taxon>
        <taxon>core chlorophytes</taxon>
        <taxon>Chlorophyceae</taxon>
        <taxon>CS clade</taxon>
        <taxon>Chlamydomonadales</taxon>
        <taxon>Chlamydomonadales incertae sedis</taxon>
        <taxon>Edaphochlamys</taxon>
    </lineage>
</organism>
<reference evidence="1" key="1">
    <citation type="journal article" date="2020" name="bioRxiv">
        <title>Comparative genomics of Chlamydomonas.</title>
        <authorList>
            <person name="Craig R.J."/>
            <person name="Hasan A.R."/>
            <person name="Ness R.W."/>
            <person name="Keightley P.D."/>
        </authorList>
    </citation>
    <scope>NUCLEOTIDE SEQUENCE</scope>
    <source>
        <strain evidence="1">CCAP 11/70</strain>
    </source>
</reference>
<keyword evidence="2" id="KW-1185">Reference proteome</keyword>
<proteinExistence type="predicted"/>
<gene>
    <name evidence="1" type="ORF">HYH03_018084</name>
</gene>
<dbReference type="AlphaFoldDB" id="A0A835XF94"/>
<protein>
    <submittedName>
        <fullName evidence="1">Uncharacterized protein</fullName>
    </submittedName>
</protein>
<dbReference type="Proteomes" id="UP000612055">
    <property type="component" value="Unassembled WGS sequence"/>
</dbReference>
<dbReference type="OrthoDB" id="1924787at2759"/>